<name>A0ABR7QCC8_9FLAO</name>
<accession>A0ABR7QCC8</accession>
<comment type="caution">
    <text evidence="1">The sequence shown here is derived from an EMBL/GenBank/DDBJ whole genome shotgun (WGS) entry which is preliminary data.</text>
</comment>
<protein>
    <recommendedName>
        <fullName evidence="3">DUF4840 domain-containing protein</fullName>
    </recommendedName>
</protein>
<sequence>MKKLILIIGVSLFCFTSCKNGKKERVITEDYKFFNLAVDGWKSKKINQYINDINYTATEVPLQYYILKDTQDFETEAVDSIFKLHENERVLEVEFHHNEEKDLLQKEFTNLEYDKAVEYMAFKIQNDFKVITSTNDTIICSGVLFERNFKVAPFKRALLYFGNINPNEEIQLVYNDQLFGSGLMKFNFKAKPLKL</sequence>
<evidence type="ECO:0000313" key="1">
    <source>
        <dbReference type="EMBL" id="MBC8756053.1"/>
    </source>
</evidence>
<evidence type="ECO:0000313" key="2">
    <source>
        <dbReference type="Proteomes" id="UP000619238"/>
    </source>
</evidence>
<dbReference type="EMBL" id="JACGWS010000009">
    <property type="protein sequence ID" value="MBC8756053.1"/>
    <property type="molecule type" value="Genomic_DNA"/>
</dbReference>
<dbReference type="Proteomes" id="UP000619238">
    <property type="component" value="Unassembled WGS sequence"/>
</dbReference>
<proteinExistence type="predicted"/>
<gene>
    <name evidence="1" type="ORF">H2O64_15350</name>
</gene>
<reference evidence="1 2" key="1">
    <citation type="submission" date="2020-07" db="EMBL/GenBank/DDBJ databases">
        <title>Description of Kordia aestuariivivens sp. nov., isolated from a tidal flat.</title>
        <authorList>
            <person name="Park S."/>
            <person name="Yoon J.-H."/>
        </authorList>
    </citation>
    <scope>NUCLEOTIDE SEQUENCE [LARGE SCALE GENOMIC DNA]</scope>
    <source>
        <strain evidence="1 2">YSTF-M3</strain>
    </source>
</reference>
<evidence type="ECO:0008006" key="3">
    <source>
        <dbReference type="Google" id="ProtNLM"/>
    </source>
</evidence>
<organism evidence="1 2">
    <name type="scientific">Kordia aestuariivivens</name>
    <dbReference type="NCBI Taxonomy" id="2759037"/>
    <lineage>
        <taxon>Bacteria</taxon>
        <taxon>Pseudomonadati</taxon>
        <taxon>Bacteroidota</taxon>
        <taxon>Flavobacteriia</taxon>
        <taxon>Flavobacteriales</taxon>
        <taxon>Flavobacteriaceae</taxon>
        <taxon>Kordia</taxon>
    </lineage>
</organism>
<dbReference type="RefSeq" id="WP_187563092.1">
    <property type="nucleotide sequence ID" value="NZ_JACGWS010000009.1"/>
</dbReference>
<keyword evidence="2" id="KW-1185">Reference proteome</keyword>